<name>A0A5Q2F552_9CAUD</name>
<evidence type="ECO:0000256" key="1">
    <source>
        <dbReference type="SAM" id="Phobius"/>
    </source>
</evidence>
<accession>A0A5Q2F552</accession>
<feature type="transmembrane region" description="Helical" evidence="1">
    <location>
        <begin position="7"/>
        <end position="28"/>
    </location>
</feature>
<protein>
    <submittedName>
        <fullName evidence="2">Uncharacterized protein</fullName>
    </submittedName>
</protein>
<evidence type="ECO:0000313" key="2">
    <source>
        <dbReference type="EMBL" id="QGF21818.1"/>
    </source>
</evidence>
<organism evidence="2 3">
    <name type="scientific">Salmonella phage ST3</name>
    <dbReference type="NCBI Taxonomy" id="2025820"/>
    <lineage>
        <taxon>Viruses</taxon>
        <taxon>Duplodnaviria</taxon>
        <taxon>Heunggongvirae</taxon>
        <taxon>Uroviricota</taxon>
        <taxon>Caudoviricetes</taxon>
        <taxon>Sarkviridae</taxon>
        <taxon>Guernseyvirinae</taxon>
        <taxon>Jerseyvirus</taxon>
    </lineage>
</organism>
<keyword evidence="1" id="KW-0812">Transmembrane</keyword>
<reference evidence="2 3" key="1">
    <citation type="submission" date="2019-10" db="EMBL/GenBank/DDBJ databases">
        <authorList>
            <person name="Lu M."/>
        </authorList>
    </citation>
    <scope>NUCLEOTIDE SEQUENCE [LARGE SCALE GENOMIC DNA]</scope>
</reference>
<keyword evidence="1" id="KW-0472">Membrane</keyword>
<dbReference type="EMBL" id="MN604407">
    <property type="protein sequence ID" value="QGF21818.1"/>
    <property type="molecule type" value="Genomic_DNA"/>
</dbReference>
<evidence type="ECO:0000313" key="3">
    <source>
        <dbReference type="Proteomes" id="UP000387825"/>
    </source>
</evidence>
<sequence length="69" mass="8170">MIQTTFKFILAAIWLIVLWLWTLVVTELPDFMSKVYTTEFFMGLFLIALLGLFSYNLFKVSKDVWKKKA</sequence>
<feature type="transmembrane region" description="Helical" evidence="1">
    <location>
        <begin position="40"/>
        <end position="58"/>
    </location>
</feature>
<proteinExistence type="predicted"/>
<keyword evidence="1" id="KW-1133">Transmembrane helix</keyword>
<dbReference type="Proteomes" id="UP000387825">
    <property type="component" value="Segment"/>
</dbReference>